<keyword evidence="5" id="KW-1185">Reference proteome</keyword>
<dbReference type="GO" id="GO:0006260">
    <property type="term" value="P:DNA replication"/>
    <property type="evidence" value="ECO:0007669"/>
    <property type="project" value="UniProtKB-KW"/>
</dbReference>
<evidence type="ECO:0000256" key="1">
    <source>
        <dbReference type="ARBA" id="ARBA00007017"/>
    </source>
</evidence>
<proteinExistence type="inferred from homology"/>
<accession>A0AAN8JME7</accession>
<dbReference type="InterPro" id="IPR019128">
    <property type="entry name" value="Dcc1"/>
</dbReference>
<comment type="caution">
    <text evidence="4">The sequence shown here is derived from an EMBL/GenBank/DDBJ whole genome shotgun (WGS) entry which is preliminary data.</text>
</comment>
<dbReference type="AlphaFoldDB" id="A0AAN8JME7"/>
<evidence type="ECO:0000313" key="5">
    <source>
        <dbReference type="Proteomes" id="UP001347796"/>
    </source>
</evidence>
<evidence type="ECO:0000313" key="4">
    <source>
        <dbReference type="EMBL" id="KAK6179587.1"/>
    </source>
</evidence>
<dbReference type="GO" id="GO:0031390">
    <property type="term" value="C:Ctf18 RFC-like complex"/>
    <property type="evidence" value="ECO:0007669"/>
    <property type="project" value="InterPro"/>
</dbReference>
<evidence type="ECO:0000256" key="3">
    <source>
        <dbReference type="ARBA" id="ARBA00022705"/>
    </source>
</evidence>
<name>A0AAN8JME7_PATCE</name>
<dbReference type="EMBL" id="JAZGQO010000008">
    <property type="protein sequence ID" value="KAK6179587.1"/>
    <property type="molecule type" value="Genomic_DNA"/>
</dbReference>
<dbReference type="GO" id="GO:0000775">
    <property type="term" value="C:chromosome, centromeric region"/>
    <property type="evidence" value="ECO:0007669"/>
    <property type="project" value="TreeGrafter"/>
</dbReference>
<keyword evidence="3" id="KW-0235">DNA replication</keyword>
<dbReference type="GO" id="GO:0000785">
    <property type="term" value="C:chromatin"/>
    <property type="evidence" value="ECO:0007669"/>
    <property type="project" value="TreeGrafter"/>
</dbReference>
<dbReference type="GO" id="GO:0034088">
    <property type="term" value="P:maintenance of mitotic sister chromatid cohesion"/>
    <property type="evidence" value="ECO:0007669"/>
    <property type="project" value="TreeGrafter"/>
</dbReference>
<gene>
    <name evidence="4" type="ORF">SNE40_011911</name>
</gene>
<dbReference type="Pfam" id="PF09724">
    <property type="entry name" value="Dcc1"/>
    <property type="match status" value="1"/>
</dbReference>
<sequence length="400" mass="46398">MDDVESENCVVRNLEDVESVLSFAKLERKDVKPTVQCVIFSQTLDNDSIKLLELDSTVLKCLTVGDRVVIRGDKDDSAVLCTNDKTYEIKEAETSNSLLIIPDLKFGTDLSNEGEVHVTYNQVTSVLNNYYELRPCKPKVKKMKELLEKNLYSGKECEQDEQHQGKKYTYSDLLDVIQASDTEITQALHHIKACLIDGYWRLLDFDFQTQIINHIMQLCDENDWLNSGIPMEECCQTLEELFPRSVIEHMINCYCDKRMEETNENVYKINEDKVCRFFAELLLRGSGQFNYKEFLQVWQQSVPDGMKTNMCQLEGLALTNLDCNIPVIWHFPVDDLPEDINERFDFLFRTREKWTRDDITPYIKDLVTEKLDVGALLTRHARASLQNGIKVFNSRKPLNK</sequence>
<dbReference type="PANTHER" id="PTHR13395">
    <property type="entry name" value="SISTER CHROMATID COHESION PROTEIN DCC1-RELATED"/>
    <property type="match status" value="1"/>
</dbReference>
<dbReference type="PANTHER" id="PTHR13395:SF6">
    <property type="entry name" value="SISTER CHROMATID COHESION PROTEIN DCC1"/>
    <property type="match status" value="1"/>
</dbReference>
<comment type="similarity">
    <text evidence="1">Belongs to the DCC1 family.</text>
</comment>
<dbReference type="Proteomes" id="UP001347796">
    <property type="component" value="Unassembled WGS sequence"/>
</dbReference>
<evidence type="ECO:0000256" key="2">
    <source>
        <dbReference type="ARBA" id="ARBA00017682"/>
    </source>
</evidence>
<reference evidence="4 5" key="1">
    <citation type="submission" date="2024-01" db="EMBL/GenBank/DDBJ databases">
        <title>The genome of the rayed Mediterranean limpet Patella caerulea (Linnaeus, 1758).</title>
        <authorList>
            <person name="Anh-Thu Weber A."/>
            <person name="Halstead-Nussloch G."/>
        </authorList>
    </citation>
    <scope>NUCLEOTIDE SEQUENCE [LARGE SCALE GENOMIC DNA]</scope>
    <source>
        <strain evidence="4">AATW-2023a</strain>
        <tissue evidence="4">Whole specimen</tissue>
    </source>
</reference>
<organism evidence="4 5">
    <name type="scientific">Patella caerulea</name>
    <name type="common">Rayed Mediterranean limpet</name>
    <dbReference type="NCBI Taxonomy" id="87958"/>
    <lineage>
        <taxon>Eukaryota</taxon>
        <taxon>Metazoa</taxon>
        <taxon>Spiralia</taxon>
        <taxon>Lophotrochozoa</taxon>
        <taxon>Mollusca</taxon>
        <taxon>Gastropoda</taxon>
        <taxon>Patellogastropoda</taxon>
        <taxon>Patelloidea</taxon>
        <taxon>Patellidae</taxon>
        <taxon>Patella</taxon>
    </lineage>
</organism>
<protein>
    <recommendedName>
        <fullName evidence="2">Sister chromatid cohesion protein DCC1</fullName>
    </recommendedName>
</protein>